<keyword evidence="1" id="KW-1133">Transmembrane helix</keyword>
<organism evidence="2 3">
    <name type="scientific">Gemmobacter megaterium</name>
    <dbReference type="NCBI Taxonomy" id="1086013"/>
    <lineage>
        <taxon>Bacteria</taxon>
        <taxon>Pseudomonadati</taxon>
        <taxon>Pseudomonadota</taxon>
        <taxon>Alphaproteobacteria</taxon>
        <taxon>Rhodobacterales</taxon>
        <taxon>Paracoccaceae</taxon>
        <taxon>Gemmobacter</taxon>
    </lineage>
</organism>
<protein>
    <submittedName>
        <fullName evidence="2">Uncharacterized protein</fullName>
    </submittedName>
</protein>
<keyword evidence="1" id="KW-0812">Transmembrane</keyword>
<keyword evidence="1" id="KW-0472">Membrane</keyword>
<dbReference type="STRING" id="1086013.SAMN05421774_102723"/>
<evidence type="ECO:0000256" key="1">
    <source>
        <dbReference type="SAM" id="Phobius"/>
    </source>
</evidence>
<dbReference type="EMBL" id="FTOT01000002">
    <property type="protein sequence ID" value="SIS86044.1"/>
    <property type="molecule type" value="Genomic_DNA"/>
</dbReference>
<keyword evidence="3" id="KW-1185">Reference proteome</keyword>
<dbReference type="RefSeq" id="WP_076529873.1">
    <property type="nucleotide sequence ID" value="NZ_BMEH01000002.1"/>
</dbReference>
<accession>A0A1N7MIN3</accession>
<dbReference type="Proteomes" id="UP000186141">
    <property type="component" value="Unassembled WGS sequence"/>
</dbReference>
<feature type="transmembrane region" description="Helical" evidence="1">
    <location>
        <begin position="34"/>
        <end position="53"/>
    </location>
</feature>
<dbReference type="OrthoDB" id="7869559at2"/>
<evidence type="ECO:0000313" key="3">
    <source>
        <dbReference type="Proteomes" id="UP000186141"/>
    </source>
</evidence>
<gene>
    <name evidence="2" type="ORF">SAMN05421774_102723</name>
</gene>
<reference evidence="2 3" key="1">
    <citation type="submission" date="2017-01" db="EMBL/GenBank/DDBJ databases">
        <authorList>
            <person name="Mah S.A."/>
            <person name="Swanson W.J."/>
            <person name="Moy G.W."/>
            <person name="Vacquier V.D."/>
        </authorList>
    </citation>
    <scope>NUCLEOTIDE SEQUENCE [LARGE SCALE GENOMIC DNA]</scope>
    <source>
        <strain evidence="2 3">DSM 26375</strain>
    </source>
</reference>
<proteinExistence type="predicted"/>
<evidence type="ECO:0000313" key="2">
    <source>
        <dbReference type="EMBL" id="SIS86044.1"/>
    </source>
</evidence>
<dbReference type="AlphaFoldDB" id="A0A1N7MIN3"/>
<name>A0A1N7MIN3_9RHOB</name>
<feature type="transmembrane region" description="Helical" evidence="1">
    <location>
        <begin position="7"/>
        <end position="28"/>
    </location>
</feature>
<sequence>MKKFWAIACTLGFSAFWVFGGLSVLAFIDGHPLFGAVLVLALLGLGAGIWARVRLVALTQELARGERVTQEETAHA</sequence>